<dbReference type="Proteomes" id="UP000198619">
    <property type="component" value="Unassembled WGS sequence"/>
</dbReference>
<dbReference type="OrthoDB" id="9800797at2"/>
<dbReference type="AlphaFoldDB" id="A0A1I1AWI0"/>
<dbReference type="InterPro" id="IPR000182">
    <property type="entry name" value="GNAT_dom"/>
</dbReference>
<dbReference type="InterPro" id="IPR016181">
    <property type="entry name" value="Acyl_CoA_acyltransferase"/>
</dbReference>
<sequence>MYIREFNKDDTLHIKDLLIEIYHDDVCSIGYFKFGNSTSTVKTLVAINRNKIIGVASLWENKIHKDSIYIGIHLLEKFRHKGLGTSLFSQLLEFNHKKQYQCSLWSYNNIGLKFAKKLDFNVMRKTFEPIYDLSLIPKINLLNDLDFCYSINSFASLNNTKFKKSNIISLFKEIYMRNHKFNKVSKLSDSQWDNIIFNNLCPDASFAILKDSKIIALSLMYYGEDNLTLELGLRGVKGEFLFFENNLILTLLDSQFTKCKKENYLFIKDEIDSTDSGAMVVSQLIDLTKISSWNTLIR</sequence>
<evidence type="ECO:0000313" key="3">
    <source>
        <dbReference type="Proteomes" id="UP000198619"/>
    </source>
</evidence>
<dbReference type="RefSeq" id="WP_090043019.1">
    <property type="nucleotide sequence ID" value="NZ_FOKI01000050.1"/>
</dbReference>
<protein>
    <recommendedName>
        <fullName evidence="1">N-acetyltransferase domain-containing protein</fullName>
    </recommendedName>
</protein>
<dbReference type="CDD" id="cd04301">
    <property type="entry name" value="NAT_SF"/>
    <property type="match status" value="1"/>
</dbReference>
<gene>
    <name evidence="2" type="ORF">SAMN04488528_105020</name>
</gene>
<dbReference type="Pfam" id="PF00583">
    <property type="entry name" value="Acetyltransf_1"/>
    <property type="match status" value="1"/>
</dbReference>
<dbReference type="STRING" id="84698.SAMN04488528_105020"/>
<evidence type="ECO:0000313" key="2">
    <source>
        <dbReference type="EMBL" id="SFB42411.1"/>
    </source>
</evidence>
<keyword evidence="3" id="KW-1185">Reference proteome</keyword>
<feature type="domain" description="N-acetyltransferase" evidence="1">
    <location>
        <begin position="1"/>
        <end position="142"/>
    </location>
</feature>
<dbReference type="PROSITE" id="PS51186">
    <property type="entry name" value="GNAT"/>
    <property type="match status" value="1"/>
</dbReference>
<dbReference type="SUPFAM" id="SSF55729">
    <property type="entry name" value="Acyl-CoA N-acyltransferases (Nat)"/>
    <property type="match status" value="1"/>
</dbReference>
<dbReference type="GO" id="GO:0016747">
    <property type="term" value="F:acyltransferase activity, transferring groups other than amino-acyl groups"/>
    <property type="evidence" value="ECO:0007669"/>
    <property type="project" value="InterPro"/>
</dbReference>
<accession>A0A1I1AWI0</accession>
<reference evidence="2 3" key="1">
    <citation type="submission" date="2016-10" db="EMBL/GenBank/DDBJ databases">
        <authorList>
            <person name="de Groot N.N."/>
        </authorList>
    </citation>
    <scope>NUCLEOTIDE SEQUENCE [LARGE SCALE GENOMIC DNA]</scope>
    <source>
        <strain evidence="2 3">DSM 12271</strain>
    </source>
</reference>
<dbReference type="Gene3D" id="3.40.630.30">
    <property type="match status" value="1"/>
</dbReference>
<organism evidence="2 3">
    <name type="scientific">Clostridium frigidicarnis</name>
    <dbReference type="NCBI Taxonomy" id="84698"/>
    <lineage>
        <taxon>Bacteria</taxon>
        <taxon>Bacillati</taxon>
        <taxon>Bacillota</taxon>
        <taxon>Clostridia</taxon>
        <taxon>Eubacteriales</taxon>
        <taxon>Clostridiaceae</taxon>
        <taxon>Clostridium</taxon>
    </lineage>
</organism>
<proteinExistence type="predicted"/>
<name>A0A1I1AWI0_9CLOT</name>
<evidence type="ECO:0000259" key="1">
    <source>
        <dbReference type="PROSITE" id="PS51186"/>
    </source>
</evidence>
<dbReference type="EMBL" id="FOKI01000050">
    <property type="protein sequence ID" value="SFB42411.1"/>
    <property type="molecule type" value="Genomic_DNA"/>
</dbReference>